<organism evidence="2 3">
    <name type="scientific">Dryococelus australis</name>
    <dbReference type="NCBI Taxonomy" id="614101"/>
    <lineage>
        <taxon>Eukaryota</taxon>
        <taxon>Metazoa</taxon>
        <taxon>Ecdysozoa</taxon>
        <taxon>Arthropoda</taxon>
        <taxon>Hexapoda</taxon>
        <taxon>Insecta</taxon>
        <taxon>Pterygota</taxon>
        <taxon>Neoptera</taxon>
        <taxon>Polyneoptera</taxon>
        <taxon>Phasmatodea</taxon>
        <taxon>Verophasmatodea</taxon>
        <taxon>Anareolatae</taxon>
        <taxon>Phasmatidae</taxon>
        <taxon>Eurycanthinae</taxon>
        <taxon>Dryococelus</taxon>
    </lineage>
</organism>
<evidence type="ECO:0000313" key="2">
    <source>
        <dbReference type="EMBL" id="KAJ8891336.1"/>
    </source>
</evidence>
<accession>A0ABQ9I4P8</accession>
<dbReference type="EMBL" id="JARBHB010000003">
    <property type="protein sequence ID" value="KAJ8891336.1"/>
    <property type="molecule type" value="Genomic_DNA"/>
</dbReference>
<comment type="caution">
    <text evidence="2">The sequence shown here is derived from an EMBL/GenBank/DDBJ whole genome shotgun (WGS) entry which is preliminary data.</text>
</comment>
<protein>
    <submittedName>
        <fullName evidence="2">Uncharacterized protein</fullName>
    </submittedName>
</protein>
<feature type="region of interest" description="Disordered" evidence="1">
    <location>
        <begin position="1"/>
        <end position="27"/>
    </location>
</feature>
<proteinExistence type="predicted"/>
<gene>
    <name evidence="2" type="ORF">PR048_010852</name>
</gene>
<keyword evidence="3" id="KW-1185">Reference proteome</keyword>
<dbReference type="Proteomes" id="UP001159363">
    <property type="component" value="Chromosome 3"/>
</dbReference>
<reference evidence="2 3" key="1">
    <citation type="submission" date="2023-02" db="EMBL/GenBank/DDBJ databases">
        <title>LHISI_Scaffold_Assembly.</title>
        <authorList>
            <person name="Stuart O.P."/>
            <person name="Cleave R."/>
            <person name="Magrath M.J.L."/>
            <person name="Mikheyev A.S."/>
        </authorList>
    </citation>
    <scope>NUCLEOTIDE SEQUENCE [LARGE SCALE GENOMIC DNA]</scope>
    <source>
        <strain evidence="2">Daus_M_001</strain>
        <tissue evidence="2">Leg muscle</tissue>
    </source>
</reference>
<evidence type="ECO:0000313" key="3">
    <source>
        <dbReference type="Proteomes" id="UP001159363"/>
    </source>
</evidence>
<feature type="compositionally biased region" description="Polar residues" evidence="1">
    <location>
        <begin position="1"/>
        <end position="22"/>
    </location>
</feature>
<evidence type="ECO:0000256" key="1">
    <source>
        <dbReference type="SAM" id="MobiDB-lite"/>
    </source>
</evidence>
<name>A0ABQ9I4P8_9NEOP</name>
<sequence>MLQENANKLLQPQSSCDTNVPEHNSCDADPSSSLFGEMLKEGMVLPEAWYQIFTTGSVKVVCYVQAVARKEDDILKPVFHKQVFLGEDLIDVSQMLVLKNFDSHQVPERFFWTRDCGAPVAYNAKEATKTEAQNRGFRSQSAETRKTRLLKRHNCERRKRKSLNAHFNRLKKCLLHYKDKMNLNKDSLKMFDITENTETIIMEIMASAKSSSNNGRRYSEHWI</sequence>